<evidence type="ECO:0000259" key="6">
    <source>
        <dbReference type="PROSITE" id="PS51471"/>
    </source>
</evidence>
<dbReference type="Proteomes" id="UP000192917">
    <property type="component" value="Unassembled WGS sequence"/>
</dbReference>
<feature type="domain" description="Fe2OG dioxygenase" evidence="6">
    <location>
        <begin position="165"/>
        <end position="274"/>
    </location>
</feature>
<accession>A0A1Y6CNM0</accession>
<evidence type="ECO:0000313" key="7">
    <source>
        <dbReference type="EMBL" id="SMF77661.1"/>
    </source>
</evidence>
<dbReference type="PROSITE" id="PS51471">
    <property type="entry name" value="FE2OG_OXY"/>
    <property type="match status" value="1"/>
</dbReference>
<evidence type="ECO:0000256" key="1">
    <source>
        <dbReference type="ARBA" id="ARBA00008056"/>
    </source>
</evidence>
<dbReference type="Gene3D" id="2.60.120.330">
    <property type="entry name" value="B-lactam Antibiotic, Isopenicillin N Synthase, Chain"/>
    <property type="match status" value="1"/>
</dbReference>
<dbReference type="PANTHER" id="PTHR10209:SF881">
    <property type="entry name" value="FI07970P-RELATED"/>
    <property type="match status" value="1"/>
</dbReference>
<evidence type="ECO:0000256" key="2">
    <source>
        <dbReference type="ARBA" id="ARBA00022723"/>
    </source>
</evidence>
<reference evidence="7 8" key="1">
    <citation type="submission" date="2017-04" db="EMBL/GenBank/DDBJ databases">
        <authorList>
            <person name="Afonso C.L."/>
            <person name="Miller P.J."/>
            <person name="Scott M.A."/>
            <person name="Spackman E."/>
            <person name="Goraichik I."/>
            <person name="Dimitrov K.M."/>
            <person name="Suarez D.L."/>
            <person name="Swayne D.E."/>
        </authorList>
    </citation>
    <scope>NUCLEOTIDE SEQUENCE [LARGE SCALE GENOMIC DNA]</scope>
    <source>
        <strain evidence="7 8">USBA 355</strain>
    </source>
</reference>
<dbReference type="Pfam" id="PF03171">
    <property type="entry name" value="2OG-FeII_Oxy"/>
    <property type="match status" value="1"/>
</dbReference>
<keyword evidence="3 5" id="KW-0560">Oxidoreductase</keyword>
<organism evidence="7 8">
    <name type="scientific">Tistlia consotensis USBA 355</name>
    <dbReference type="NCBI Taxonomy" id="560819"/>
    <lineage>
        <taxon>Bacteria</taxon>
        <taxon>Pseudomonadati</taxon>
        <taxon>Pseudomonadota</taxon>
        <taxon>Alphaproteobacteria</taxon>
        <taxon>Rhodospirillales</taxon>
        <taxon>Rhodovibrionaceae</taxon>
        <taxon>Tistlia</taxon>
    </lineage>
</organism>
<sequence>MTSIPRVDARTLAAPATARALVAAGRDPGFVVLDGVVDAGFEAEMRLLLRFFALPEVAKRALARRKFEPAHRNVYRGYFPVQRGDPTYKEGIDLGRDALDDGWTPDDGDPLTEATPWPATEPCPGWRESVARAYARFEALGVELLRAVALGLGVAPERPLGWFEGGNSTLRLLRYPPRPADTLPADSELLPDGRVVVGRPHSDSGFVTLLWTDGTGGLQARAPDGAWLDVPGDGLAVNFGQMLSDITGGAIRATEHRVVGGLGERGSVPFFFEPRVEARIEPLLGEAAPFVYGDFLWERMRRFVEFHGVERRL</sequence>
<proteinExistence type="inferred from homology"/>
<keyword evidence="2 5" id="KW-0479">Metal-binding</keyword>
<dbReference type="PANTHER" id="PTHR10209">
    <property type="entry name" value="OXIDOREDUCTASE, 2OG-FE II OXYGENASE FAMILY PROTEIN"/>
    <property type="match status" value="1"/>
</dbReference>
<dbReference type="InterPro" id="IPR005123">
    <property type="entry name" value="Oxoglu/Fe-dep_dioxygenase_dom"/>
</dbReference>
<dbReference type="SUPFAM" id="SSF51197">
    <property type="entry name" value="Clavaminate synthase-like"/>
    <property type="match status" value="1"/>
</dbReference>
<keyword evidence="4 5" id="KW-0408">Iron</keyword>
<dbReference type="STRING" id="560819.SAMN05428998_13730"/>
<protein>
    <submittedName>
        <fullName evidence="7">Isopenicillin N synthase</fullName>
    </submittedName>
</protein>
<dbReference type="AlphaFoldDB" id="A0A1Y6CNM0"/>
<dbReference type="InterPro" id="IPR027443">
    <property type="entry name" value="IPNS-like_sf"/>
</dbReference>
<dbReference type="PRINTS" id="PR00682">
    <property type="entry name" value="IPNSYNTHASE"/>
</dbReference>
<dbReference type="GO" id="GO:0016491">
    <property type="term" value="F:oxidoreductase activity"/>
    <property type="evidence" value="ECO:0007669"/>
    <property type="project" value="UniProtKB-KW"/>
</dbReference>
<evidence type="ECO:0000256" key="4">
    <source>
        <dbReference type="ARBA" id="ARBA00023004"/>
    </source>
</evidence>
<comment type="similarity">
    <text evidence="1 5">Belongs to the iron/ascorbate-dependent oxidoreductase family.</text>
</comment>
<keyword evidence="8" id="KW-1185">Reference proteome</keyword>
<name>A0A1Y6CNM0_9PROT</name>
<evidence type="ECO:0000256" key="5">
    <source>
        <dbReference type="RuleBase" id="RU003682"/>
    </source>
</evidence>
<dbReference type="RefSeq" id="WP_085126048.1">
    <property type="nucleotide sequence ID" value="NZ_FWZX01000037.1"/>
</dbReference>
<dbReference type="GO" id="GO:0046872">
    <property type="term" value="F:metal ion binding"/>
    <property type="evidence" value="ECO:0007669"/>
    <property type="project" value="UniProtKB-KW"/>
</dbReference>
<gene>
    <name evidence="7" type="ORF">SAMN05428998_13730</name>
</gene>
<dbReference type="EMBL" id="FWZX01000037">
    <property type="protein sequence ID" value="SMF77661.1"/>
    <property type="molecule type" value="Genomic_DNA"/>
</dbReference>
<evidence type="ECO:0000313" key="8">
    <source>
        <dbReference type="Proteomes" id="UP000192917"/>
    </source>
</evidence>
<evidence type="ECO:0000256" key="3">
    <source>
        <dbReference type="ARBA" id="ARBA00023002"/>
    </source>
</evidence>
<dbReference type="InterPro" id="IPR044861">
    <property type="entry name" value="IPNS-like_FE2OG_OXY"/>
</dbReference>